<dbReference type="EC" id="2.7.8.31" evidence="10"/>
<evidence type="ECO:0000313" key="10">
    <source>
        <dbReference type="EMBL" id="QNN65331.1"/>
    </source>
</evidence>
<dbReference type="InterPro" id="IPR017475">
    <property type="entry name" value="EPS_sugar_tfrase"/>
</dbReference>
<feature type="transmembrane region" description="Helical" evidence="8">
    <location>
        <begin position="102"/>
        <end position="123"/>
    </location>
</feature>
<protein>
    <submittedName>
        <fullName evidence="10">Undecaprenyl-phosphate glucose phosphotransferase</fullName>
        <ecNumber evidence="10">2.7.8.31</ecNumber>
    </submittedName>
</protein>
<evidence type="ECO:0000256" key="1">
    <source>
        <dbReference type="ARBA" id="ARBA00004141"/>
    </source>
</evidence>
<gene>
    <name evidence="10" type="ORF">H9L12_01455</name>
</gene>
<dbReference type="RefSeq" id="WP_187542323.1">
    <property type="nucleotide sequence ID" value="NZ_CP060717.1"/>
</dbReference>
<dbReference type="InterPro" id="IPR003362">
    <property type="entry name" value="Bact_transf"/>
</dbReference>
<dbReference type="PANTHER" id="PTHR30576">
    <property type="entry name" value="COLANIC BIOSYNTHESIS UDP-GLUCOSE LIPID CARRIER TRANSFERASE"/>
    <property type="match status" value="1"/>
</dbReference>
<dbReference type="NCBIfam" id="TIGR03025">
    <property type="entry name" value="EPS_sugtrans"/>
    <property type="match status" value="1"/>
</dbReference>
<dbReference type="NCBIfam" id="TIGR03023">
    <property type="entry name" value="WcaJ_sugtrans"/>
    <property type="match status" value="1"/>
</dbReference>
<keyword evidence="11" id="KW-1185">Reference proteome</keyword>
<dbReference type="InterPro" id="IPR017473">
    <property type="entry name" value="Undecaprenyl-P_gluc_Ptfrase"/>
</dbReference>
<evidence type="ECO:0000256" key="5">
    <source>
        <dbReference type="ARBA" id="ARBA00022989"/>
    </source>
</evidence>
<keyword evidence="4 8" id="KW-0812">Transmembrane</keyword>
<dbReference type="SUPFAM" id="SSF51735">
    <property type="entry name" value="NAD(P)-binding Rossmann-fold domains"/>
    <property type="match status" value="1"/>
</dbReference>
<keyword evidence="7" id="KW-0270">Exopolysaccharide synthesis</keyword>
<dbReference type="AlphaFoldDB" id="A0A7G9SBV6"/>
<accession>A0A7G9SBV6</accession>
<dbReference type="GO" id="GO:0089702">
    <property type="term" value="F:undecaprenyl-phosphate glucose phosphotransferase activity"/>
    <property type="evidence" value="ECO:0007669"/>
    <property type="project" value="UniProtKB-EC"/>
</dbReference>
<dbReference type="InterPro" id="IPR036291">
    <property type="entry name" value="NAD(P)-bd_dom_sf"/>
</dbReference>
<evidence type="ECO:0000313" key="11">
    <source>
        <dbReference type="Proteomes" id="UP000515955"/>
    </source>
</evidence>
<sequence length="490" mass="54492">MAAEHRRVDTASLAAPESSVASTLRFTSNIVGPAILMADVICLGLSAVMALLLYDAIFDTPVVPAVHRFALVVVSVSFLLLRSSKQAYRQTLMNGLQDSGEAVFDAAVSVFLTAAVVWQFGFIDDYSRGVSVLYLFSLIATIIVSRPILRWFLASQARRGVIGQRVAFYGCDPISIATMQALMESKDLEHVRFVGVADDRPKHAVPDNLRMIGGYEQLAELARKGEVDQVFISLPDLDKARLRSIVDGLSQVAVDISLIPPQAIAYHPDYRANLLGTIPVLTLWQRPFRDINQFVKRGEDLVLGGLMLLAALPVIAITALAIRLTTRGPVFFVQPRVGFNNEVINVIKFRSMYADRSDFKGLATTTADDDRITPVGKIIRRLSIDELPQLFNVMRGDMSIVGPRPHATHMKVGDQYYVDAVRGYAARHRVKPGITGLAQVRGLRGEIRTLERAEMRVKLDKEYIENWSVWFDIKIMFATVRAVFFDSYAY</sequence>
<dbReference type="Pfam" id="PF02397">
    <property type="entry name" value="Bac_transf"/>
    <property type="match status" value="1"/>
</dbReference>
<dbReference type="GO" id="GO:0000271">
    <property type="term" value="P:polysaccharide biosynthetic process"/>
    <property type="evidence" value="ECO:0007669"/>
    <property type="project" value="UniProtKB-KW"/>
</dbReference>
<keyword evidence="6 8" id="KW-0472">Membrane</keyword>
<evidence type="ECO:0000256" key="8">
    <source>
        <dbReference type="SAM" id="Phobius"/>
    </source>
</evidence>
<proteinExistence type="inferred from homology"/>
<comment type="similarity">
    <text evidence="2">Belongs to the bacterial sugar transferase family.</text>
</comment>
<organism evidence="10 11">
    <name type="scientific">Sphingomonas rhizophila</name>
    <dbReference type="NCBI Taxonomy" id="2071607"/>
    <lineage>
        <taxon>Bacteria</taxon>
        <taxon>Pseudomonadati</taxon>
        <taxon>Pseudomonadota</taxon>
        <taxon>Alphaproteobacteria</taxon>
        <taxon>Sphingomonadales</taxon>
        <taxon>Sphingomonadaceae</taxon>
        <taxon>Sphingomonas</taxon>
    </lineage>
</organism>
<feature type="transmembrane region" description="Helical" evidence="8">
    <location>
        <begin position="301"/>
        <end position="322"/>
    </location>
</feature>
<dbReference type="Pfam" id="PF13727">
    <property type="entry name" value="CoA_binding_3"/>
    <property type="match status" value="1"/>
</dbReference>
<dbReference type="Proteomes" id="UP000515955">
    <property type="component" value="Chromosome"/>
</dbReference>
<evidence type="ECO:0000256" key="7">
    <source>
        <dbReference type="ARBA" id="ARBA00023169"/>
    </source>
</evidence>
<feature type="transmembrane region" description="Helical" evidence="8">
    <location>
        <begin position="34"/>
        <end position="53"/>
    </location>
</feature>
<name>A0A7G9SBV6_9SPHN</name>
<feature type="domain" description="Bacterial sugar transferase" evidence="9">
    <location>
        <begin position="296"/>
        <end position="484"/>
    </location>
</feature>
<dbReference type="EMBL" id="CP060717">
    <property type="protein sequence ID" value="QNN65331.1"/>
    <property type="molecule type" value="Genomic_DNA"/>
</dbReference>
<dbReference type="KEGG" id="srhi:H9L12_01455"/>
<comment type="subcellular location">
    <subcellularLocation>
        <location evidence="1">Membrane</location>
        <topology evidence="1">Multi-pass membrane protein</topology>
    </subcellularLocation>
</comment>
<evidence type="ECO:0000256" key="2">
    <source>
        <dbReference type="ARBA" id="ARBA00006464"/>
    </source>
</evidence>
<dbReference type="GO" id="GO:0016020">
    <property type="term" value="C:membrane"/>
    <property type="evidence" value="ECO:0007669"/>
    <property type="project" value="UniProtKB-SubCell"/>
</dbReference>
<reference evidence="10 11" key="1">
    <citation type="submission" date="2020-08" db="EMBL/GenBank/DDBJ databases">
        <title>Genome sequence of Sphingomonas rhizophila KACC 19189T.</title>
        <authorList>
            <person name="Hyun D.-W."/>
            <person name="Bae J.-W."/>
        </authorList>
    </citation>
    <scope>NUCLEOTIDE SEQUENCE [LARGE SCALE GENOMIC DNA]</scope>
    <source>
        <strain evidence="10 11">KACC 19189</strain>
    </source>
</reference>
<keyword evidence="3 10" id="KW-0808">Transferase</keyword>
<evidence type="ECO:0000256" key="3">
    <source>
        <dbReference type="ARBA" id="ARBA00022679"/>
    </source>
</evidence>
<dbReference type="Gene3D" id="3.40.50.720">
    <property type="entry name" value="NAD(P)-binding Rossmann-like Domain"/>
    <property type="match status" value="1"/>
</dbReference>
<evidence type="ECO:0000256" key="6">
    <source>
        <dbReference type="ARBA" id="ARBA00023136"/>
    </source>
</evidence>
<feature type="transmembrane region" description="Helical" evidence="8">
    <location>
        <begin position="65"/>
        <end position="81"/>
    </location>
</feature>
<evidence type="ECO:0000259" key="9">
    <source>
        <dbReference type="Pfam" id="PF02397"/>
    </source>
</evidence>
<dbReference type="PANTHER" id="PTHR30576:SF0">
    <property type="entry name" value="UNDECAPRENYL-PHOSPHATE N-ACETYLGALACTOSAMINYL 1-PHOSPHATE TRANSFERASE-RELATED"/>
    <property type="match status" value="1"/>
</dbReference>
<keyword evidence="5 8" id="KW-1133">Transmembrane helix</keyword>
<evidence type="ECO:0000256" key="4">
    <source>
        <dbReference type="ARBA" id="ARBA00022692"/>
    </source>
</evidence>
<feature type="transmembrane region" description="Helical" evidence="8">
    <location>
        <begin position="129"/>
        <end position="149"/>
    </location>
</feature>